<feature type="compositionally biased region" description="Low complexity" evidence="1">
    <location>
        <begin position="48"/>
        <end position="63"/>
    </location>
</feature>
<dbReference type="EMBL" id="JBJJXI010000030">
    <property type="protein sequence ID" value="KAL3403511.1"/>
    <property type="molecule type" value="Genomic_DNA"/>
</dbReference>
<feature type="compositionally biased region" description="Basic and acidic residues" evidence="1">
    <location>
        <begin position="14"/>
        <end position="24"/>
    </location>
</feature>
<feature type="region of interest" description="Disordered" evidence="1">
    <location>
        <begin position="48"/>
        <end position="118"/>
    </location>
</feature>
<sequence>MRPSRVQPSAPLRARFEGAESSRTMLNHECRDSTTAAAAAATTTTAAAAAASAVSGTAASGSKQSGGAGKRGPRAAPGQRRGRRRSRDFGEKPADRASVRRDRAAPARARRGHQRAGCPALRGLQVQVRVRDGRSEAASGRLFEVRNRATSTSTLYWNK</sequence>
<dbReference type="AlphaFoldDB" id="A0ABD2XFT6"/>
<dbReference type="Proteomes" id="UP001627154">
    <property type="component" value="Unassembled WGS sequence"/>
</dbReference>
<feature type="compositionally biased region" description="Basic and acidic residues" evidence="1">
    <location>
        <begin position="87"/>
        <end position="105"/>
    </location>
</feature>
<accession>A0ABD2XFT6</accession>
<reference evidence="2 3" key="1">
    <citation type="journal article" date="2024" name="bioRxiv">
        <title>A reference genome for Trichogramma kaykai: A tiny desert-dwelling parasitoid wasp with competing sex-ratio distorters.</title>
        <authorList>
            <person name="Culotta J."/>
            <person name="Lindsey A.R."/>
        </authorList>
    </citation>
    <scope>NUCLEOTIDE SEQUENCE [LARGE SCALE GENOMIC DNA]</scope>
    <source>
        <strain evidence="2 3">KSX58</strain>
    </source>
</reference>
<evidence type="ECO:0000256" key="1">
    <source>
        <dbReference type="SAM" id="MobiDB-lite"/>
    </source>
</evidence>
<proteinExistence type="predicted"/>
<keyword evidence="3" id="KW-1185">Reference proteome</keyword>
<gene>
    <name evidence="2" type="ORF">TKK_003784</name>
</gene>
<evidence type="ECO:0000313" key="2">
    <source>
        <dbReference type="EMBL" id="KAL3403511.1"/>
    </source>
</evidence>
<evidence type="ECO:0000313" key="3">
    <source>
        <dbReference type="Proteomes" id="UP001627154"/>
    </source>
</evidence>
<comment type="caution">
    <text evidence="2">The sequence shown here is derived from an EMBL/GenBank/DDBJ whole genome shotgun (WGS) entry which is preliminary data.</text>
</comment>
<organism evidence="2 3">
    <name type="scientific">Trichogramma kaykai</name>
    <dbReference type="NCBI Taxonomy" id="54128"/>
    <lineage>
        <taxon>Eukaryota</taxon>
        <taxon>Metazoa</taxon>
        <taxon>Ecdysozoa</taxon>
        <taxon>Arthropoda</taxon>
        <taxon>Hexapoda</taxon>
        <taxon>Insecta</taxon>
        <taxon>Pterygota</taxon>
        <taxon>Neoptera</taxon>
        <taxon>Endopterygota</taxon>
        <taxon>Hymenoptera</taxon>
        <taxon>Apocrita</taxon>
        <taxon>Proctotrupomorpha</taxon>
        <taxon>Chalcidoidea</taxon>
        <taxon>Trichogrammatidae</taxon>
        <taxon>Trichogramma</taxon>
    </lineage>
</organism>
<protein>
    <submittedName>
        <fullName evidence="2">Uncharacterized protein</fullName>
    </submittedName>
</protein>
<name>A0ABD2XFT6_9HYME</name>
<feature type="region of interest" description="Disordered" evidence="1">
    <location>
        <begin position="1"/>
        <end position="24"/>
    </location>
</feature>